<dbReference type="InterPro" id="IPR005828">
    <property type="entry name" value="MFS_sugar_transport-like"/>
</dbReference>
<dbReference type="PANTHER" id="PTHR48022:SF6">
    <property type="entry name" value="MSTA PROTEIN-RELATED"/>
    <property type="match status" value="1"/>
</dbReference>
<gene>
    <name evidence="10" type="ORF">PG994_004556</name>
</gene>
<keyword evidence="3 7" id="KW-0813">Transport</keyword>
<feature type="domain" description="Major facilitator superfamily (MFS) profile" evidence="9">
    <location>
        <begin position="27"/>
        <end position="346"/>
    </location>
</feature>
<evidence type="ECO:0000256" key="4">
    <source>
        <dbReference type="ARBA" id="ARBA00022692"/>
    </source>
</evidence>
<dbReference type="Gene3D" id="1.20.1250.20">
    <property type="entry name" value="MFS general substrate transporter like domains"/>
    <property type="match status" value="1"/>
</dbReference>
<dbReference type="InterPro" id="IPR036259">
    <property type="entry name" value="MFS_trans_sf"/>
</dbReference>
<comment type="similarity">
    <text evidence="2 7">Belongs to the major facilitator superfamily. Sugar transporter (TC 2.A.1.1) family.</text>
</comment>
<feature type="transmembrane region" description="Helical" evidence="8">
    <location>
        <begin position="159"/>
        <end position="180"/>
    </location>
</feature>
<proteinExistence type="inferred from homology"/>
<dbReference type="SUPFAM" id="SSF103473">
    <property type="entry name" value="MFS general substrate transporter"/>
    <property type="match status" value="1"/>
</dbReference>
<sequence>MPGGAVPHGTGDVSRVEAPVTMKAYMMCAFAAFGGIFFGYDSGYISGVNGMAYFIKVIEGPDATVMSPTNKSLITSILSAGTFFGALMAGDFADWIGRRLTIIIGCAVFLVGVALQTASQGLALIVVGRLIAGFGVGFVSAILILYMSEVAPRKVRGPIVSGYQFCVTIGLFLASAIDYGTENRDDSGSYRIPIGLQMLWAIILAVGLFLLPESPRYFVRKGKLDSAASVLARLRGHGTDSDFIQDELAEIIANHEYEISVIPQGGYFDSWFNCFRGSLFKTSSNLRRTILGTSLQMMQQWTGVNFVFYFGTTFFKQLGTIGDPFLISLCHYPGQRLLHSPLLLDH</sequence>
<accession>A0ABR1VS40</accession>
<dbReference type="InterPro" id="IPR020846">
    <property type="entry name" value="MFS_dom"/>
</dbReference>
<dbReference type="NCBIfam" id="TIGR00879">
    <property type="entry name" value="SP"/>
    <property type="match status" value="1"/>
</dbReference>
<dbReference type="PANTHER" id="PTHR48022">
    <property type="entry name" value="PLASTIDIC GLUCOSE TRANSPORTER 4"/>
    <property type="match status" value="1"/>
</dbReference>
<dbReference type="Proteomes" id="UP001480595">
    <property type="component" value="Unassembled WGS sequence"/>
</dbReference>
<dbReference type="Pfam" id="PF00083">
    <property type="entry name" value="Sugar_tr"/>
    <property type="match status" value="1"/>
</dbReference>
<dbReference type="EMBL" id="JAQQWL010000005">
    <property type="protein sequence ID" value="KAK8073657.1"/>
    <property type="molecule type" value="Genomic_DNA"/>
</dbReference>
<feature type="transmembrane region" description="Helical" evidence="8">
    <location>
        <begin position="73"/>
        <end position="93"/>
    </location>
</feature>
<keyword evidence="11" id="KW-1185">Reference proteome</keyword>
<dbReference type="RefSeq" id="XP_066718132.1">
    <property type="nucleotide sequence ID" value="XM_066855965.1"/>
</dbReference>
<evidence type="ECO:0000256" key="3">
    <source>
        <dbReference type="ARBA" id="ARBA00022448"/>
    </source>
</evidence>
<name>A0ABR1VS40_9PEZI</name>
<keyword evidence="6 8" id="KW-0472">Membrane</keyword>
<organism evidence="10 11">
    <name type="scientific">Apiospora phragmitis</name>
    <dbReference type="NCBI Taxonomy" id="2905665"/>
    <lineage>
        <taxon>Eukaryota</taxon>
        <taxon>Fungi</taxon>
        <taxon>Dikarya</taxon>
        <taxon>Ascomycota</taxon>
        <taxon>Pezizomycotina</taxon>
        <taxon>Sordariomycetes</taxon>
        <taxon>Xylariomycetidae</taxon>
        <taxon>Amphisphaeriales</taxon>
        <taxon>Apiosporaceae</taxon>
        <taxon>Apiospora</taxon>
    </lineage>
</organism>
<dbReference type="PROSITE" id="PS50850">
    <property type="entry name" value="MFS"/>
    <property type="match status" value="1"/>
</dbReference>
<evidence type="ECO:0000313" key="10">
    <source>
        <dbReference type="EMBL" id="KAK8073657.1"/>
    </source>
</evidence>
<feature type="transmembrane region" description="Helical" evidence="8">
    <location>
        <begin position="100"/>
        <end position="118"/>
    </location>
</feature>
<evidence type="ECO:0000259" key="9">
    <source>
        <dbReference type="PROSITE" id="PS50850"/>
    </source>
</evidence>
<feature type="transmembrane region" description="Helical" evidence="8">
    <location>
        <begin position="124"/>
        <end position="147"/>
    </location>
</feature>
<feature type="transmembrane region" description="Helical" evidence="8">
    <location>
        <begin position="192"/>
        <end position="211"/>
    </location>
</feature>
<dbReference type="InterPro" id="IPR005829">
    <property type="entry name" value="Sugar_transporter_CS"/>
</dbReference>
<comment type="caution">
    <text evidence="10">The sequence shown here is derived from an EMBL/GenBank/DDBJ whole genome shotgun (WGS) entry which is preliminary data.</text>
</comment>
<dbReference type="InterPro" id="IPR003663">
    <property type="entry name" value="Sugar/inositol_transpt"/>
</dbReference>
<dbReference type="PROSITE" id="PS00216">
    <property type="entry name" value="SUGAR_TRANSPORT_1"/>
    <property type="match status" value="1"/>
</dbReference>
<evidence type="ECO:0000256" key="2">
    <source>
        <dbReference type="ARBA" id="ARBA00010992"/>
    </source>
</evidence>
<evidence type="ECO:0000313" key="11">
    <source>
        <dbReference type="Proteomes" id="UP001480595"/>
    </source>
</evidence>
<protein>
    <submittedName>
        <fullName evidence="10">Monosaccharide transporter</fullName>
    </submittedName>
</protein>
<keyword evidence="4 8" id="KW-0812">Transmembrane</keyword>
<dbReference type="InterPro" id="IPR050360">
    <property type="entry name" value="MFS_Sugar_Transporters"/>
</dbReference>
<comment type="subcellular location">
    <subcellularLocation>
        <location evidence="1">Membrane</location>
        <topology evidence="1">Multi-pass membrane protein</topology>
    </subcellularLocation>
</comment>
<evidence type="ECO:0000256" key="6">
    <source>
        <dbReference type="ARBA" id="ARBA00023136"/>
    </source>
</evidence>
<reference evidence="10 11" key="1">
    <citation type="submission" date="2023-01" db="EMBL/GenBank/DDBJ databases">
        <title>Analysis of 21 Apiospora genomes using comparative genomics revels a genus with tremendous synthesis potential of carbohydrate active enzymes and secondary metabolites.</title>
        <authorList>
            <person name="Sorensen T."/>
        </authorList>
    </citation>
    <scope>NUCLEOTIDE SEQUENCE [LARGE SCALE GENOMIC DNA]</scope>
    <source>
        <strain evidence="10 11">CBS 135458</strain>
    </source>
</reference>
<evidence type="ECO:0000256" key="7">
    <source>
        <dbReference type="RuleBase" id="RU003346"/>
    </source>
</evidence>
<dbReference type="GeneID" id="92089028"/>
<dbReference type="PROSITE" id="PS00217">
    <property type="entry name" value="SUGAR_TRANSPORT_2"/>
    <property type="match status" value="1"/>
</dbReference>
<keyword evidence="5 8" id="KW-1133">Transmembrane helix</keyword>
<evidence type="ECO:0000256" key="1">
    <source>
        <dbReference type="ARBA" id="ARBA00004141"/>
    </source>
</evidence>
<evidence type="ECO:0000256" key="5">
    <source>
        <dbReference type="ARBA" id="ARBA00022989"/>
    </source>
</evidence>
<dbReference type="PRINTS" id="PR00171">
    <property type="entry name" value="SUGRTRNSPORT"/>
</dbReference>
<evidence type="ECO:0000256" key="8">
    <source>
        <dbReference type="SAM" id="Phobius"/>
    </source>
</evidence>